<keyword evidence="4" id="KW-0598">Phosphotransferase system</keyword>
<keyword evidence="6" id="KW-0479">Metal-binding</keyword>
<dbReference type="CDD" id="cd00215">
    <property type="entry name" value="PTS_IIA_lac"/>
    <property type="match status" value="1"/>
</dbReference>
<comment type="cofactor">
    <cofactor evidence="6">
        <name>Mg(2+)</name>
        <dbReference type="ChEBI" id="CHEBI:18420"/>
    </cofactor>
    <text evidence="6">Binds 1 Mg(2+) ion per trimer.</text>
</comment>
<keyword evidence="1" id="KW-0813">Transport</keyword>
<keyword evidence="3" id="KW-0808">Transferase</keyword>
<dbReference type="GO" id="GO:0009401">
    <property type="term" value="P:phosphoenolpyruvate-dependent sugar phosphotransferase system"/>
    <property type="evidence" value="ECO:0007669"/>
    <property type="project" value="UniProtKB-KW"/>
</dbReference>
<accession>A0AAN0T9T1</accession>
<evidence type="ECO:0000256" key="3">
    <source>
        <dbReference type="ARBA" id="ARBA00022679"/>
    </source>
</evidence>
<dbReference type="PANTHER" id="PTHR34382:SF7">
    <property type="entry name" value="PTS SYSTEM N,N'-DIACETYLCHITOBIOSE-SPECIFIC EIIA COMPONENT"/>
    <property type="match status" value="1"/>
</dbReference>
<dbReference type="Proteomes" id="UP000032024">
    <property type="component" value="Chromosome"/>
</dbReference>
<dbReference type="PROSITE" id="PS51095">
    <property type="entry name" value="PTS_EIIA_TYPE_3"/>
    <property type="match status" value="1"/>
</dbReference>
<dbReference type="InterPro" id="IPR003188">
    <property type="entry name" value="PTS_IIA_lac/cel"/>
</dbReference>
<reference evidence="9" key="1">
    <citation type="submission" date="2015-01" db="EMBL/GenBank/DDBJ databases">
        <title>Comparative genome analysis of Bacillus coagulans HM-08, Clostridium butyricum HM-68, Bacillus subtilis HM-66 and Bacillus paralicheniformis BL-09.</title>
        <authorList>
            <person name="Zhang H."/>
        </authorList>
    </citation>
    <scope>NUCLEOTIDE SEQUENCE [LARGE SCALE GENOMIC DNA]</scope>
    <source>
        <strain evidence="9">HM-08</strain>
    </source>
</reference>
<gene>
    <name evidence="8" type="ORF">SB48_HM08orf05655</name>
</gene>
<dbReference type="GO" id="GO:0046872">
    <property type="term" value="F:metal ion binding"/>
    <property type="evidence" value="ECO:0007669"/>
    <property type="project" value="UniProtKB-KW"/>
</dbReference>
<proteinExistence type="predicted"/>
<evidence type="ECO:0000256" key="1">
    <source>
        <dbReference type="ARBA" id="ARBA00022448"/>
    </source>
</evidence>
<evidence type="ECO:0000256" key="4">
    <source>
        <dbReference type="ARBA" id="ARBA00022683"/>
    </source>
</evidence>
<evidence type="ECO:0000313" key="9">
    <source>
        <dbReference type="Proteomes" id="UP000032024"/>
    </source>
</evidence>
<evidence type="ECO:0000313" key="8">
    <source>
        <dbReference type="EMBL" id="AJO24340.1"/>
    </source>
</evidence>
<dbReference type="SUPFAM" id="SSF46973">
    <property type="entry name" value="Enzyme IIa from lactose specific PTS, IIa-lac"/>
    <property type="match status" value="1"/>
</dbReference>
<dbReference type="PANTHER" id="PTHR34382">
    <property type="entry name" value="PTS SYSTEM N,N'-DIACETYLCHITOBIOSE-SPECIFIC EIIA COMPONENT"/>
    <property type="match status" value="1"/>
</dbReference>
<dbReference type="GO" id="GO:0016740">
    <property type="term" value="F:transferase activity"/>
    <property type="evidence" value="ECO:0007669"/>
    <property type="project" value="UniProtKB-KW"/>
</dbReference>
<dbReference type="AlphaFoldDB" id="A0AAN0T9T1"/>
<sequence>MEEPQTMDVVMDLIVHSGNAKSIGMEALDASKQGDFPMARHKLEEADQELLVAHQAQTNLLKQEASGQTIFVSLLMVHGQDHLMNAITFLDLARELVEVYQNMKVTTKG</sequence>
<feature type="modified residue" description="Phosphohistidine; by HPr" evidence="7">
    <location>
        <position position="78"/>
    </location>
</feature>
<evidence type="ECO:0000256" key="7">
    <source>
        <dbReference type="PROSITE-ProRule" id="PRU00418"/>
    </source>
</evidence>
<keyword evidence="9" id="KW-1185">Reference proteome</keyword>
<dbReference type="Gene3D" id="1.20.58.80">
    <property type="entry name" value="Phosphotransferase system, lactose/cellobiose-type IIA subunit"/>
    <property type="match status" value="1"/>
</dbReference>
<dbReference type="PIRSF" id="PIRSF000699">
    <property type="entry name" value="PTS_IILac_III"/>
    <property type="match status" value="1"/>
</dbReference>
<feature type="binding site" evidence="6">
    <location>
        <position position="81"/>
    </location>
    <ligand>
        <name>Mg(2+)</name>
        <dbReference type="ChEBI" id="CHEBI:18420"/>
        <note>ligand shared between all trimeric partners</note>
    </ligand>
</feature>
<protein>
    <submittedName>
        <fullName evidence="8">PTS system lactose/cellobiose-specific transporter subunit IIA</fullName>
    </submittedName>
</protein>
<evidence type="ECO:0000256" key="6">
    <source>
        <dbReference type="PIRSR" id="PIRSR000699-2"/>
    </source>
</evidence>
<evidence type="ECO:0000256" key="5">
    <source>
        <dbReference type="PIRSR" id="PIRSR000699-1"/>
    </source>
</evidence>
<keyword evidence="2" id="KW-0762">Sugar transport</keyword>
<name>A0AAN0T9T1_HEYCO</name>
<dbReference type="Pfam" id="PF02255">
    <property type="entry name" value="PTS_IIA"/>
    <property type="match status" value="1"/>
</dbReference>
<dbReference type="InterPro" id="IPR036542">
    <property type="entry name" value="PTS_IIA_lac/cel_sf"/>
</dbReference>
<evidence type="ECO:0000256" key="2">
    <source>
        <dbReference type="ARBA" id="ARBA00022597"/>
    </source>
</evidence>
<feature type="active site" description="Tele-phosphohistidine intermediate" evidence="5">
    <location>
        <position position="78"/>
    </location>
</feature>
<keyword evidence="6" id="KW-0460">Magnesium</keyword>
<organism evidence="8 9">
    <name type="scientific">Heyndrickxia coagulans</name>
    <name type="common">Weizmannia coagulans</name>
    <dbReference type="NCBI Taxonomy" id="1398"/>
    <lineage>
        <taxon>Bacteria</taxon>
        <taxon>Bacillati</taxon>
        <taxon>Bacillota</taxon>
        <taxon>Bacilli</taxon>
        <taxon>Bacillales</taxon>
        <taxon>Bacillaceae</taxon>
        <taxon>Heyndrickxia</taxon>
    </lineage>
</organism>
<dbReference type="EMBL" id="CP010525">
    <property type="protein sequence ID" value="AJO24340.1"/>
    <property type="molecule type" value="Genomic_DNA"/>
</dbReference>